<comment type="caution">
    <text evidence="2">The sequence shown here is derived from an EMBL/GenBank/DDBJ whole genome shotgun (WGS) entry which is preliminary data.</text>
</comment>
<feature type="domain" description="Peptidase M16 C-terminal" evidence="1">
    <location>
        <begin position="180"/>
        <end position="351"/>
    </location>
</feature>
<evidence type="ECO:0000313" key="3">
    <source>
        <dbReference type="Proteomes" id="UP000521032"/>
    </source>
</evidence>
<reference evidence="2 3" key="1">
    <citation type="submission" date="2020-07" db="EMBL/GenBank/DDBJ databases">
        <authorList>
            <person name="Criscuolo A."/>
        </authorList>
    </citation>
    <scope>NUCLEOTIDE SEQUENCE [LARGE SCALE GENOMIC DNA]</scope>
    <source>
        <strain evidence="3">CIP 111030</strain>
    </source>
</reference>
<proteinExistence type="predicted"/>
<dbReference type="GO" id="GO:0046872">
    <property type="term" value="F:metal ion binding"/>
    <property type="evidence" value="ECO:0007669"/>
    <property type="project" value="InterPro"/>
</dbReference>
<evidence type="ECO:0000313" key="2">
    <source>
        <dbReference type="EMBL" id="CAD2076239.1"/>
    </source>
</evidence>
<dbReference type="Gene3D" id="3.30.830.10">
    <property type="entry name" value="Metalloenzyme, LuxS/M16 peptidase-like"/>
    <property type="match status" value="2"/>
</dbReference>
<keyword evidence="3" id="KW-1185">Reference proteome</keyword>
<accession>A0A6V7REP3</accession>
<protein>
    <submittedName>
        <fullName evidence="2">Peptidase M16 inactive domain protein</fullName>
    </submittedName>
</protein>
<dbReference type="InterPro" id="IPR007863">
    <property type="entry name" value="Peptidase_M16_C"/>
</dbReference>
<dbReference type="PANTHER" id="PTHR11851">
    <property type="entry name" value="METALLOPROTEASE"/>
    <property type="match status" value="1"/>
</dbReference>
<dbReference type="SUPFAM" id="SSF63411">
    <property type="entry name" value="LuxS/MPP-like metallohydrolase"/>
    <property type="match status" value="2"/>
</dbReference>
<sequence>MKINETTVNNIPIIDIRTDKFKTFTIRISFRNTLDEKTTTIRNILSRMMIKRTKNLRTETELVQFLAKYYGAHLTEGTTKRGDSHIVNFTLEFANERFIHEDLNIFNDLCEFLNDILTTPFEYTDEWQSFLDQEKRLHKNKLSLLLDSSMQRAYINMLNIMFKDEPNRHMSFGKIDEIDSITLEDIMKEHKKMMEEDEMVVLVVGQTTDNNIKSLEKIYSRDNYVKLPFNGFNGQVSNVINYQTDVEKIEQAKTILGFRIDKKQADMMSARIFNRMFGGGAASFLFMNLREKLSLAYQIHSELDIKNGVLFAIAGVDFNRVKETEIHVMKELEKFRNGDFTEEFLQESKNQFLSARLDAMDKPKGVIATLYGHFLAGIDFDYVDEQLSLVTKESVMNVAKHTHLDTVYTLTGGESNGSHTL</sequence>
<dbReference type="Proteomes" id="UP000521032">
    <property type="component" value="Unassembled WGS sequence"/>
</dbReference>
<gene>
    <name evidence="2" type="ORF">JEOSCH030_01026</name>
</gene>
<dbReference type="EMBL" id="CAJEWE010000010">
    <property type="protein sequence ID" value="CAD2076239.1"/>
    <property type="molecule type" value="Genomic_DNA"/>
</dbReference>
<name>A0A6V7REP3_9BACL</name>
<evidence type="ECO:0000259" key="1">
    <source>
        <dbReference type="Pfam" id="PF05193"/>
    </source>
</evidence>
<dbReference type="Pfam" id="PF05193">
    <property type="entry name" value="Peptidase_M16_C"/>
    <property type="match status" value="1"/>
</dbReference>
<dbReference type="AlphaFoldDB" id="A0A6V7REP3"/>
<dbReference type="RefSeq" id="WP_186087168.1">
    <property type="nucleotide sequence ID" value="NZ_BMDB01000001.1"/>
</dbReference>
<dbReference type="InterPro" id="IPR050361">
    <property type="entry name" value="MPP/UQCRC_Complex"/>
</dbReference>
<dbReference type="NCBIfam" id="NF047422">
    <property type="entry name" value="YfmF_fam"/>
    <property type="match status" value="1"/>
</dbReference>
<organism evidence="2 3">
    <name type="scientific">Phocicoccus schoeneichii</name>
    <dbReference type="NCBI Taxonomy" id="1812261"/>
    <lineage>
        <taxon>Bacteria</taxon>
        <taxon>Bacillati</taxon>
        <taxon>Bacillota</taxon>
        <taxon>Bacilli</taxon>
        <taxon>Bacillales</taxon>
        <taxon>Salinicoccaceae</taxon>
        <taxon>Phocicoccus</taxon>
    </lineage>
</organism>
<dbReference type="InterPro" id="IPR011249">
    <property type="entry name" value="Metalloenz_LuxS/M16"/>
</dbReference>
<dbReference type="PANTHER" id="PTHR11851:SF186">
    <property type="entry name" value="INACTIVE METALLOPROTEASE YMFF-RELATED"/>
    <property type="match status" value="1"/>
</dbReference>